<accession>A0A4W4HT02</accession>
<dbReference type="Ensembl" id="ENSEEET00000052737.2">
    <property type="protein sequence ID" value="ENSEEEP00000052171.1"/>
    <property type="gene ID" value="ENSEEEG00000024461.2"/>
</dbReference>
<reference evidence="1" key="4">
    <citation type="submission" date="2025-08" db="UniProtKB">
        <authorList>
            <consortium name="Ensembl"/>
        </authorList>
    </citation>
    <scope>IDENTIFICATION</scope>
</reference>
<reference evidence="2" key="2">
    <citation type="journal article" date="2017" name="Sci. Adv.">
        <title>A tail of two voltages: Proteomic comparison of the three electric organs of the electric eel.</title>
        <authorList>
            <person name="Traeger L.L."/>
            <person name="Sabat G."/>
            <person name="Barrett-Wilt G.A."/>
            <person name="Wells G.B."/>
            <person name="Sussman M.R."/>
        </authorList>
    </citation>
    <scope>NUCLEOTIDE SEQUENCE [LARGE SCALE GENOMIC DNA]</scope>
</reference>
<reference evidence="1" key="3">
    <citation type="submission" date="2020-05" db="EMBL/GenBank/DDBJ databases">
        <title>Electrophorus electricus (electric eel) genome, fEleEle1, primary haplotype.</title>
        <authorList>
            <person name="Myers G."/>
            <person name="Meyer A."/>
            <person name="Fedrigo O."/>
            <person name="Formenti G."/>
            <person name="Rhie A."/>
            <person name="Tracey A."/>
            <person name="Sims Y."/>
            <person name="Jarvis E.D."/>
        </authorList>
    </citation>
    <scope>NUCLEOTIDE SEQUENCE [LARGE SCALE GENOMIC DNA]</scope>
</reference>
<sequence length="70" mass="7896">MYHISELRWNCSHGKQVLCCLQLPVTQLAATSPPVKMPQTGNPLMSHIKHQNVSEEKPIQTVLSQSYHSN</sequence>
<evidence type="ECO:0000313" key="1">
    <source>
        <dbReference type="Ensembl" id="ENSEEEP00000052171.1"/>
    </source>
</evidence>
<keyword evidence="2" id="KW-1185">Reference proteome</keyword>
<reference evidence="1" key="5">
    <citation type="submission" date="2025-09" db="UniProtKB">
        <authorList>
            <consortium name="Ensembl"/>
        </authorList>
    </citation>
    <scope>IDENTIFICATION</scope>
</reference>
<reference evidence="2" key="1">
    <citation type="journal article" date="2014" name="Science">
        <title>Nonhuman genetics. Genomic basis for the convergent evolution of electric organs.</title>
        <authorList>
            <person name="Gallant J.R."/>
            <person name="Traeger L.L."/>
            <person name="Volkening J.D."/>
            <person name="Moffett H."/>
            <person name="Chen P.H."/>
            <person name="Novina C.D."/>
            <person name="Phillips G.N.Jr."/>
            <person name="Anand R."/>
            <person name="Wells G.B."/>
            <person name="Pinch M."/>
            <person name="Guth R."/>
            <person name="Unguez G.A."/>
            <person name="Albert J.S."/>
            <person name="Zakon H.H."/>
            <person name="Samanta M.P."/>
            <person name="Sussman M.R."/>
        </authorList>
    </citation>
    <scope>NUCLEOTIDE SEQUENCE [LARGE SCALE GENOMIC DNA]</scope>
</reference>
<name>A0A4W4HT02_ELEEL</name>
<dbReference type="Proteomes" id="UP000314983">
    <property type="component" value="Chromosome 3"/>
</dbReference>
<protein>
    <submittedName>
        <fullName evidence="1">Uncharacterized protein</fullName>
    </submittedName>
</protein>
<proteinExistence type="predicted"/>
<evidence type="ECO:0000313" key="2">
    <source>
        <dbReference type="Proteomes" id="UP000314983"/>
    </source>
</evidence>
<organism evidence="1 2">
    <name type="scientific">Electrophorus electricus</name>
    <name type="common">Electric eel</name>
    <name type="synonym">Gymnotus electricus</name>
    <dbReference type="NCBI Taxonomy" id="8005"/>
    <lineage>
        <taxon>Eukaryota</taxon>
        <taxon>Metazoa</taxon>
        <taxon>Chordata</taxon>
        <taxon>Craniata</taxon>
        <taxon>Vertebrata</taxon>
        <taxon>Euteleostomi</taxon>
        <taxon>Actinopterygii</taxon>
        <taxon>Neopterygii</taxon>
        <taxon>Teleostei</taxon>
        <taxon>Ostariophysi</taxon>
        <taxon>Gymnotiformes</taxon>
        <taxon>Gymnotoidei</taxon>
        <taxon>Gymnotidae</taxon>
        <taxon>Electrophorus</taxon>
    </lineage>
</organism>
<dbReference type="AlphaFoldDB" id="A0A4W4HT02"/>